<dbReference type="HOGENOM" id="CLU_024117_2_0_1"/>
<organism evidence="2 3">
    <name type="scientific">Ajellomyces capsulatus (strain H143)</name>
    <name type="common">Darling's disease fungus</name>
    <name type="synonym">Histoplasma capsulatum</name>
    <dbReference type="NCBI Taxonomy" id="544712"/>
    <lineage>
        <taxon>Eukaryota</taxon>
        <taxon>Fungi</taxon>
        <taxon>Dikarya</taxon>
        <taxon>Ascomycota</taxon>
        <taxon>Pezizomycotina</taxon>
        <taxon>Eurotiomycetes</taxon>
        <taxon>Eurotiomycetidae</taxon>
        <taxon>Onygenales</taxon>
        <taxon>Ajellomycetaceae</taxon>
        <taxon>Histoplasma</taxon>
    </lineage>
</organism>
<dbReference type="Proteomes" id="UP000002624">
    <property type="component" value="Unassembled WGS sequence"/>
</dbReference>
<dbReference type="OMA" id="TCHVAPP"/>
<dbReference type="STRING" id="544712.C6HJ36"/>
<dbReference type="InterPro" id="IPR017946">
    <property type="entry name" value="PLC-like_Pdiesterase_TIM-brl"/>
</dbReference>
<dbReference type="InterPro" id="IPR051057">
    <property type="entry name" value="PI-PLC_domain"/>
</dbReference>
<dbReference type="CDD" id="cd08586">
    <property type="entry name" value="PI-PLCc_BcPLC_like"/>
    <property type="match status" value="1"/>
</dbReference>
<reference evidence="3" key="1">
    <citation type="submission" date="2009-05" db="EMBL/GenBank/DDBJ databases">
        <title>The genome sequence of Ajellomyces capsulatus strain H143.</title>
        <authorList>
            <person name="Champion M."/>
            <person name="Cuomo C.A."/>
            <person name="Ma L.-J."/>
            <person name="Henn M.R."/>
            <person name="Sil A."/>
            <person name="Goldman B."/>
            <person name="Young S.K."/>
            <person name="Kodira C.D."/>
            <person name="Zeng Q."/>
            <person name="Koehrsen M."/>
            <person name="Alvarado L."/>
            <person name="Berlin A.M."/>
            <person name="Borenstein D."/>
            <person name="Chen Z."/>
            <person name="Engels R."/>
            <person name="Freedman E."/>
            <person name="Gellesch M."/>
            <person name="Goldberg J."/>
            <person name="Griggs A."/>
            <person name="Gujja S."/>
            <person name="Heiman D.I."/>
            <person name="Hepburn T.A."/>
            <person name="Howarth C."/>
            <person name="Jen D."/>
            <person name="Larson L."/>
            <person name="Lewis B."/>
            <person name="Mehta T."/>
            <person name="Park D."/>
            <person name="Pearson M."/>
            <person name="Roberts A."/>
            <person name="Saif S."/>
            <person name="Shea T.D."/>
            <person name="Shenoy N."/>
            <person name="Sisk P."/>
            <person name="Stolte C."/>
            <person name="Sykes S."/>
            <person name="Walk T."/>
            <person name="White J."/>
            <person name="Yandava C."/>
            <person name="Klein B."/>
            <person name="McEwen J.G."/>
            <person name="Puccia R."/>
            <person name="Goldman G.H."/>
            <person name="Felipe M.S."/>
            <person name="Nino-Vega G."/>
            <person name="San-Blas G."/>
            <person name="Taylor J.W."/>
            <person name="Mendoza L."/>
            <person name="Galagan J.E."/>
            <person name="Nusbaum C."/>
            <person name="Birren B.W."/>
        </authorList>
    </citation>
    <scope>NUCLEOTIDE SEQUENCE [LARGE SCALE GENOMIC DNA]</scope>
    <source>
        <strain evidence="3">H143</strain>
    </source>
</reference>
<dbReference type="PROSITE" id="PS50007">
    <property type="entry name" value="PIPLC_X_DOMAIN"/>
    <property type="match status" value="1"/>
</dbReference>
<dbReference type="InterPro" id="IPR000909">
    <property type="entry name" value="PLipase_C_PInositol-sp_X_dom"/>
</dbReference>
<protein>
    <submittedName>
        <fullName evidence="2">Phosphatidylinositol phospholipase C</fullName>
    </submittedName>
</protein>
<evidence type="ECO:0000259" key="1">
    <source>
        <dbReference type="SMART" id="SM00148"/>
    </source>
</evidence>
<dbReference type="Gene3D" id="3.20.20.190">
    <property type="entry name" value="Phosphatidylinositol (PI) phosphodiesterase"/>
    <property type="match status" value="1"/>
</dbReference>
<evidence type="ECO:0000313" key="3">
    <source>
        <dbReference type="Proteomes" id="UP000002624"/>
    </source>
</evidence>
<dbReference type="PANTHER" id="PTHR13593">
    <property type="match status" value="1"/>
</dbReference>
<feature type="domain" description="Phosphatidylinositol-specific phospholipase C X" evidence="1">
    <location>
        <begin position="154"/>
        <end position="305"/>
    </location>
</feature>
<evidence type="ECO:0000313" key="2">
    <source>
        <dbReference type="EMBL" id="EER39848.1"/>
    </source>
</evidence>
<dbReference type="OrthoDB" id="1046782at2759"/>
<dbReference type="SMART" id="SM00148">
    <property type="entry name" value="PLCXc"/>
    <property type="match status" value="1"/>
</dbReference>
<dbReference type="SUPFAM" id="SSF51695">
    <property type="entry name" value="PLC-like phosphodiesterases"/>
    <property type="match status" value="1"/>
</dbReference>
<dbReference type="GO" id="GO:0008081">
    <property type="term" value="F:phosphoric diester hydrolase activity"/>
    <property type="evidence" value="ECO:0007669"/>
    <property type="project" value="InterPro"/>
</dbReference>
<dbReference type="EMBL" id="GG692428">
    <property type="protein sequence ID" value="EER39848.1"/>
    <property type="molecule type" value="Genomic_DNA"/>
</dbReference>
<dbReference type="PANTHER" id="PTHR13593:SF113">
    <property type="entry name" value="SI:DKEY-266F7.9"/>
    <property type="match status" value="1"/>
</dbReference>
<accession>C6HJ36</accession>
<dbReference type="AlphaFoldDB" id="C6HJ36"/>
<dbReference type="Pfam" id="PF00388">
    <property type="entry name" value="PI-PLC-X"/>
    <property type="match status" value="1"/>
</dbReference>
<name>C6HJ36_AJECH</name>
<dbReference type="GO" id="GO:0006629">
    <property type="term" value="P:lipid metabolic process"/>
    <property type="evidence" value="ECO:0007669"/>
    <property type="project" value="InterPro"/>
</dbReference>
<proteinExistence type="predicted"/>
<sequence>MVVEYLTVRNLTPTTLILNHVDRFLVLNVLKCDTKQVKNELKNSVTGSAAVADTSRQNSDPFVRQDVSIRIEPFHSVKTDIRAFDKSDKERLQLIFEAEGENHQIQITAPTLESATSKPLVDSPRFRFTGIYIIPESHLAIYPCANLNAWMREFTDETYLSALSIPGTHNSSAYHLAAPSVRCQAVSSREQLENGIRFFDIRVQPRFPNEPSKDKLLLVHGVFPISFSGPKYFRDLVSEVESFLTENPSETLIMSVKREGPGNHTDEQLSRILWDHYAYDGSKWYTEPRVPTLGESRGKIVLIRRFGLEERLKKEWGGLGWGIDAEDLPDNTPFAVCPSGDLFIQDFYRVLDRTMIPRKIDYVNSQFERAAELRYPFGVIGKERVNNDDRGDHKVPFYINFLSASNFWNVTTWPEKIAARVNPAAVDYLCRKHHGKKGDWSTGIAVCDWVGLDGDWDLVRCIVGMNSRLMMQQR</sequence>
<gene>
    <name evidence="2" type="ORF">HCDG_06070</name>
</gene>
<dbReference type="VEuPathDB" id="FungiDB:HCDG_06070"/>